<keyword evidence="2" id="KW-1185">Reference proteome</keyword>
<dbReference type="Proteomes" id="UP001177140">
    <property type="component" value="Unassembled WGS sequence"/>
</dbReference>
<dbReference type="AlphaFoldDB" id="A0AA41VSW8"/>
<reference evidence="1" key="1">
    <citation type="submission" date="2022-03" db="EMBL/GenBank/DDBJ databases">
        <title>A functionally conserved STORR gene fusion in Papaver species that diverged 16.8 million years ago.</title>
        <authorList>
            <person name="Catania T."/>
        </authorList>
    </citation>
    <scope>NUCLEOTIDE SEQUENCE</scope>
    <source>
        <strain evidence="1">S-191538</strain>
    </source>
</reference>
<gene>
    <name evidence="1" type="ORF">MKW94_015168</name>
</gene>
<protein>
    <recommendedName>
        <fullName evidence="3">Nudix hydrolase domain-containing protein</fullName>
    </recommendedName>
</protein>
<proteinExistence type="predicted"/>
<comment type="caution">
    <text evidence="1">The sequence shown here is derived from an EMBL/GenBank/DDBJ whole genome shotgun (WGS) entry which is preliminary data.</text>
</comment>
<dbReference type="InterPro" id="IPR015797">
    <property type="entry name" value="NUDIX_hydrolase-like_dom_sf"/>
</dbReference>
<accession>A0AA41VSW8</accession>
<evidence type="ECO:0008006" key="3">
    <source>
        <dbReference type="Google" id="ProtNLM"/>
    </source>
</evidence>
<dbReference type="Gene3D" id="3.90.79.10">
    <property type="entry name" value="Nucleoside Triphosphate Pyrophosphohydrolase"/>
    <property type="match status" value="1"/>
</dbReference>
<feature type="non-terminal residue" evidence="1">
    <location>
        <position position="69"/>
    </location>
</feature>
<evidence type="ECO:0000313" key="2">
    <source>
        <dbReference type="Proteomes" id="UP001177140"/>
    </source>
</evidence>
<feature type="non-terminal residue" evidence="1">
    <location>
        <position position="1"/>
    </location>
</feature>
<dbReference type="SUPFAM" id="SSF55811">
    <property type="entry name" value="Nudix"/>
    <property type="match status" value="1"/>
</dbReference>
<name>A0AA41VSW8_PAPNU</name>
<sequence>AYGIHMNGYIDRDGEKSLWIGKRSERKPTFPGMLDHLAAGGLPHGITCKENVMKECQEEAGIPRSISNG</sequence>
<evidence type="ECO:0000313" key="1">
    <source>
        <dbReference type="EMBL" id="MCL7046899.1"/>
    </source>
</evidence>
<organism evidence="1 2">
    <name type="scientific">Papaver nudicaule</name>
    <name type="common">Iceland poppy</name>
    <dbReference type="NCBI Taxonomy" id="74823"/>
    <lineage>
        <taxon>Eukaryota</taxon>
        <taxon>Viridiplantae</taxon>
        <taxon>Streptophyta</taxon>
        <taxon>Embryophyta</taxon>
        <taxon>Tracheophyta</taxon>
        <taxon>Spermatophyta</taxon>
        <taxon>Magnoliopsida</taxon>
        <taxon>Ranunculales</taxon>
        <taxon>Papaveraceae</taxon>
        <taxon>Papaveroideae</taxon>
        <taxon>Papaver</taxon>
    </lineage>
</organism>
<dbReference type="EMBL" id="JAJJMA010287052">
    <property type="protein sequence ID" value="MCL7046899.1"/>
    <property type="molecule type" value="Genomic_DNA"/>
</dbReference>